<keyword evidence="2 3" id="KW-0456">Lyase</keyword>
<dbReference type="InterPro" id="IPR006680">
    <property type="entry name" value="Amidohydro-rel"/>
</dbReference>
<evidence type="ECO:0000313" key="6">
    <source>
        <dbReference type="Proteomes" id="UP001305779"/>
    </source>
</evidence>
<keyword evidence="1 3" id="KW-0210">Decarboxylase</keyword>
<dbReference type="Pfam" id="PF04909">
    <property type="entry name" value="Amidohydro_2"/>
    <property type="match status" value="1"/>
</dbReference>
<dbReference type="Gene3D" id="3.20.20.140">
    <property type="entry name" value="Metal-dependent hydrolases"/>
    <property type="match status" value="2"/>
</dbReference>
<gene>
    <name evidence="5" type="ORF">PRZ48_015202</name>
</gene>
<evidence type="ECO:0000256" key="3">
    <source>
        <dbReference type="RuleBase" id="RU366045"/>
    </source>
</evidence>
<accession>A0ABR0DYD2</accession>
<evidence type="ECO:0000313" key="5">
    <source>
        <dbReference type="EMBL" id="KAK4494016.1"/>
    </source>
</evidence>
<dbReference type="InterPro" id="IPR032466">
    <property type="entry name" value="Metal_Hydrolase"/>
</dbReference>
<proteinExistence type="inferred from homology"/>
<comment type="similarity">
    <text evidence="3">Belongs to the metallo-dependent hydrolases superfamily.</text>
</comment>
<dbReference type="PANTHER" id="PTHR21240:SF30">
    <property type="entry name" value="AMIDOHYDROLASE-RELATED DOMAIN-CONTAINING PROTEIN-RELATED"/>
    <property type="match status" value="1"/>
</dbReference>
<dbReference type="SUPFAM" id="SSF51556">
    <property type="entry name" value="Metallo-dependent hydrolases"/>
    <property type="match status" value="1"/>
</dbReference>
<feature type="domain" description="Amidohydrolase-related" evidence="4">
    <location>
        <begin position="140"/>
        <end position="259"/>
    </location>
</feature>
<evidence type="ECO:0000256" key="2">
    <source>
        <dbReference type="ARBA" id="ARBA00023239"/>
    </source>
</evidence>
<evidence type="ECO:0000256" key="1">
    <source>
        <dbReference type="ARBA" id="ARBA00022793"/>
    </source>
</evidence>
<evidence type="ECO:0000259" key="4">
    <source>
        <dbReference type="Pfam" id="PF04909"/>
    </source>
</evidence>
<organism evidence="5 6">
    <name type="scientific">Zasmidium cellare</name>
    <name type="common">Wine cellar mold</name>
    <name type="synonym">Racodium cellare</name>
    <dbReference type="NCBI Taxonomy" id="395010"/>
    <lineage>
        <taxon>Eukaryota</taxon>
        <taxon>Fungi</taxon>
        <taxon>Dikarya</taxon>
        <taxon>Ascomycota</taxon>
        <taxon>Pezizomycotina</taxon>
        <taxon>Dothideomycetes</taxon>
        <taxon>Dothideomycetidae</taxon>
        <taxon>Mycosphaerellales</taxon>
        <taxon>Mycosphaerellaceae</taxon>
        <taxon>Zasmidium</taxon>
    </lineage>
</organism>
<keyword evidence="6" id="KW-1185">Reference proteome</keyword>
<dbReference type="InterPro" id="IPR032465">
    <property type="entry name" value="ACMSD"/>
</dbReference>
<name>A0ABR0DYD2_ZASCE</name>
<sequence length="266" mass="29735">MTADFPPLIALEEHYLSADFLDSEAYLKMYGPHMALNSALSQQLGDLSGGRITDMDANDISMQVISHAPGLHSLEQCKAANNQAYEAVKANPHRLAALAVLPAQMDADFNDENMSSGAIFSLSTSTWGWHSGVAMHIIKLFSAGVFDRFPNLKIVLGHFGEMIPFMLDRIDLFCRRWKKSGRMFKDVWSKNMWITTSGVWSIDPLAMILRNTSIDRIMFSIDYPFAPNKNGKLWMQSLIASDLVDEEGTKKIAFKNAEVLLVIKVT</sequence>
<dbReference type="PANTHER" id="PTHR21240">
    <property type="entry name" value="2-AMINO-3-CARBOXYLMUCONATE-6-SEMIALDEHYDE DECARBOXYLASE"/>
    <property type="match status" value="1"/>
</dbReference>
<reference evidence="5 6" key="1">
    <citation type="journal article" date="2023" name="G3 (Bethesda)">
        <title>A chromosome-level genome assembly of Zasmidium syzygii isolated from banana leaves.</title>
        <authorList>
            <person name="van Westerhoven A.C."/>
            <person name="Mehrabi R."/>
            <person name="Talebi R."/>
            <person name="Steentjes M.B.F."/>
            <person name="Corcolon B."/>
            <person name="Chong P.A."/>
            <person name="Kema G.H.J."/>
            <person name="Seidl M.F."/>
        </authorList>
    </citation>
    <scope>NUCLEOTIDE SEQUENCE [LARGE SCALE GENOMIC DNA]</scope>
    <source>
        <strain evidence="5 6">P124</strain>
    </source>
</reference>
<dbReference type="EMBL" id="JAXOVC010000015">
    <property type="protein sequence ID" value="KAK4494016.1"/>
    <property type="molecule type" value="Genomic_DNA"/>
</dbReference>
<comment type="caution">
    <text evidence="5">The sequence shown here is derived from an EMBL/GenBank/DDBJ whole genome shotgun (WGS) entry which is preliminary data.</text>
</comment>
<dbReference type="Proteomes" id="UP001305779">
    <property type="component" value="Unassembled WGS sequence"/>
</dbReference>
<protein>
    <recommendedName>
        <fullName evidence="4">Amidohydrolase-related domain-containing protein</fullName>
    </recommendedName>
</protein>